<dbReference type="OrthoDB" id="7346594at2"/>
<protein>
    <submittedName>
        <fullName evidence="1">Uncharacterized protein</fullName>
    </submittedName>
</protein>
<accession>A0A154L3B3</accession>
<sequence length="216" mass="22738">MTTQSDYQKALKEIADLATAQASRVAGFPQANSVSQILHSFGGTLAAPLTGDLKAGTWKKWQSWQLAGSLSYLSSYGTSAAVAPLREIEKSYNDSVVQDQAKALADLLATLDVAVSEAKQIPQVQDAIKSGNADQMARAMLLGLAQIDPDWPVRASEIQTKLFDLSADSFPAINEMADGKLSQNDVTKALVEILFEDVMSTGGSVGTGGSGKTGTP</sequence>
<organism evidence="1 2">
    <name type="scientific">Thalassospira lucentensis</name>
    <dbReference type="NCBI Taxonomy" id="168935"/>
    <lineage>
        <taxon>Bacteria</taxon>
        <taxon>Pseudomonadati</taxon>
        <taxon>Pseudomonadota</taxon>
        <taxon>Alphaproteobacteria</taxon>
        <taxon>Rhodospirillales</taxon>
        <taxon>Thalassospiraceae</taxon>
        <taxon>Thalassospira</taxon>
    </lineage>
</organism>
<name>A0A154L3B3_9PROT</name>
<proteinExistence type="predicted"/>
<comment type="caution">
    <text evidence="1">The sequence shown here is derived from an EMBL/GenBank/DDBJ whole genome shotgun (WGS) entry which is preliminary data.</text>
</comment>
<dbReference type="RefSeq" id="WP_062952383.1">
    <property type="nucleotide sequence ID" value="NZ_LPVY01000020.1"/>
</dbReference>
<evidence type="ECO:0000313" key="1">
    <source>
        <dbReference type="EMBL" id="KZB62890.1"/>
    </source>
</evidence>
<reference evidence="1 2" key="1">
    <citation type="submission" date="2015-12" db="EMBL/GenBank/DDBJ databases">
        <title>Genome sequence of Thalassospira lucentensis MCCC 1A02072.</title>
        <authorList>
            <person name="Lu L."/>
            <person name="Lai Q."/>
            <person name="Shao Z."/>
            <person name="Qian P."/>
        </authorList>
    </citation>
    <scope>NUCLEOTIDE SEQUENCE [LARGE SCALE GENOMIC DNA]</scope>
    <source>
        <strain evidence="1 2">MCCC 1A02072</strain>
    </source>
</reference>
<gene>
    <name evidence="1" type="ORF">AUP42_02215</name>
</gene>
<evidence type="ECO:0000313" key="2">
    <source>
        <dbReference type="Proteomes" id="UP000076335"/>
    </source>
</evidence>
<dbReference type="Proteomes" id="UP000076335">
    <property type="component" value="Unassembled WGS sequence"/>
</dbReference>
<dbReference type="AlphaFoldDB" id="A0A154L3B3"/>
<dbReference type="EMBL" id="LPVY01000020">
    <property type="protein sequence ID" value="KZB62890.1"/>
    <property type="molecule type" value="Genomic_DNA"/>
</dbReference>